<dbReference type="SUPFAM" id="SSF56219">
    <property type="entry name" value="DNase I-like"/>
    <property type="match status" value="1"/>
</dbReference>
<dbReference type="PANTHER" id="PTHR33710:SF64">
    <property type="entry name" value="ENDONUCLEASE_EXONUCLEASE_PHOSPHATASE DOMAIN-CONTAINING PROTEIN"/>
    <property type="match status" value="1"/>
</dbReference>
<sequence length="674" mass="77211">MDSTSSSSKPRQLWKKWLKETPGYSKDSARVCVMLDISSKIPKHLAIMVPNKDGSDTPYMTDVEYEPVLPKCVKCSILGHSATTCPIVKQTAKQSTKPPINIYVQSSDMAKTVVSPSKSREDHNEIPKFLMLLGYKQAYCPDGNGLLTTQPEDVLVTVVYGANDWGARHALWRDLSELAQTIDVPWLVSEDFNTILDMSEVCCASGDIRMAMDEFQECLNDTSLIHLPMQGERFTWHNYSSDSRSLWKMLDRILVNDWWLERWPNASYLSLNPLTSDHLPLLLKVDTTHNVSLFYFDNYLALSSKFTPTVQNVWQHHIVGTTIYSETCKLKALKPEFQRQRRNKGDLPANVTMAAAFLDMAQTLLQIDRHNSFLLHLEYCYKLVFLKATKLEQLITPNEVKMECFDIVEDKSPCPDCYSSGFYKAAWPIVGKEEVSSYNSEVHTKFALERSLTPTQVKEPSLELKEFPKHLKYAFLRENNILSNPTRRRSQAITRSTMSIELAYDGSSKESLKFLDAGFHQIPVAPTNQDKTAFTCPFSTFAYRRMLFSSCNATTTFQRSRYHRWPSSNSPWDDSQWSDRRAEEVAGVFLRLLRDCQAEENNNEEQAPSSQASVTPYEQQLWMSQRAVEKGVEYSVSAPRPTTRLMDHHSPAAPLLLRPRRYSRRETTCVIRSR</sequence>
<proteinExistence type="predicted"/>
<dbReference type="Gene3D" id="3.60.10.10">
    <property type="entry name" value="Endonuclease/exonuclease/phosphatase"/>
    <property type="match status" value="1"/>
</dbReference>
<name>A0AAW2NGW5_9LAMI</name>
<reference evidence="1" key="1">
    <citation type="submission" date="2020-06" db="EMBL/GenBank/DDBJ databases">
        <authorList>
            <person name="Li T."/>
            <person name="Hu X."/>
            <person name="Zhang T."/>
            <person name="Song X."/>
            <person name="Zhang H."/>
            <person name="Dai N."/>
            <person name="Sheng W."/>
            <person name="Hou X."/>
            <person name="Wei L."/>
        </authorList>
    </citation>
    <scope>NUCLEOTIDE SEQUENCE</scope>
    <source>
        <strain evidence="1">KEN8</strain>
        <tissue evidence="1">Leaf</tissue>
    </source>
</reference>
<dbReference type="PANTHER" id="PTHR33710">
    <property type="entry name" value="BNAC02G09200D PROTEIN"/>
    <property type="match status" value="1"/>
</dbReference>
<dbReference type="EMBL" id="JACGWM010000011">
    <property type="protein sequence ID" value="KAL0342652.1"/>
    <property type="molecule type" value="Genomic_DNA"/>
</dbReference>
<protein>
    <submittedName>
        <fullName evidence="1">Uncharacterized protein</fullName>
    </submittedName>
</protein>
<dbReference type="Gene3D" id="3.30.70.270">
    <property type="match status" value="1"/>
</dbReference>
<dbReference type="SUPFAM" id="SSF56672">
    <property type="entry name" value="DNA/RNA polymerases"/>
    <property type="match status" value="1"/>
</dbReference>
<dbReference type="InterPro" id="IPR036691">
    <property type="entry name" value="Endo/exonu/phosph_ase_sf"/>
</dbReference>
<reference evidence="1" key="2">
    <citation type="journal article" date="2024" name="Plant">
        <title>Genomic evolution and insights into agronomic trait innovations of Sesamum species.</title>
        <authorList>
            <person name="Miao H."/>
            <person name="Wang L."/>
            <person name="Qu L."/>
            <person name="Liu H."/>
            <person name="Sun Y."/>
            <person name="Le M."/>
            <person name="Wang Q."/>
            <person name="Wei S."/>
            <person name="Zheng Y."/>
            <person name="Lin W."/>
            <person name="Duan Y."/>
            <person name="Cao H."/>
            <person name="Xiong S."/>
            <person name="Wang X."/>
            <person name="Wei L."/>
            <person name="Li C."/>
            <person name="Ma Q."/>
            <person name="Ju M."/>
            <person name="Zhao R."/>
            <person name="Li G."/>
            <person name="Mu C."/>
            <person name="Tian Q."/>
            <person name="Mei H."/>
            <person name="Zhang T."/>
            <person name="Gao T."/>
            <person name="Zhang H."/>
        </authorList>
    </citation>
    <scope>NUCLEOTIDE SEQUENCE</scope>
    <source>
        <strain evidence="1">KEN8</strain>
    </source>
</reference>
<dbReference type="InterPro" id="IPR043128">
    <property type="entry name" value="Rev_trsase/Diguanyl_cyclase"/>
</dbReference>
<dbReference type="Gene3D" id="3.10.10.10">
    <property type="entry name" value="HIV Type 1 Reverse Transcriptase, subunit A, domain 1"/>
    <property type="match status" value="1"/>
</dbReference>
<organism evidence="1">
    <name type="scientific">Sesamum calycinum</name>
    <dbReference type="NCBI Taxonomy" id="2727403"/>
    <lineage>
        <taxon>Eukaryota</taxon>
        <taxon>Viridiplantae</taxon>
        <taxon>Streptophyta</taxon>
        <taxon>Embryophyta</taxon>
        <taxon>Tracheophyta</taxon>
        <taxon>Spermatophyta</taxon>
        <taxon>Magnoliopsida</taxon>
        <taxon>eudicotyledons</taxon>
        <taxon>Gunneridae</taxon>
        <taxon>Pentapetalae</taxon>
        <taxon>asterids</taxon>
        <taxon>lamiids</taxon>
        <taxon>Lamiales</taxon>
        <taxon>Pedaliaceae</taxon>
        <taxon>Sesamum</taxon>
    </lineage>
</organism>
<gene>
    <name evidence="1" type="ORF">Scaly_1927800</name>
</gene>
<dbReference type="InterPro" id="IPR043502">
    <property type="entry name" value="DNA/RNA_pol_sf"/>
</dbReference>
<accession>A0AAW2NGW5</accession>
<dbReference type="AlphaFoldDB" id="A0AAW2NGW5"/>
<comment type="caution">
    <text evidence="1">The sequence shown here is derived from an EMBL/GenBank/DDBJ whole genome shotgun (WGS) entry which is preliminary data.</text>
</comment>
<evidence type="ECO:0000313" key="1">
    <source>
        <dbReference type="EMBL" id="KAL0342652.1"/>
    </source>
</evidence>